<protein>
    <submittedName>
        <fullName evidence="1">Uncharacterized protein</fullName>
    </submittedName>
</protein>
<organism evidence="1 2">
    <name type="scientific">Shiella aurantiaca</name>
    <dbReference type="NCBI Taxonomy" id="3058365"/>
    <lineage>
        <taxon>Bacteria</taxon>
        <taxon>Pseudomonadati</taxon>
        <taxon>Bacteroidota</taxon>
        <taxon>Cytophagia</taxon>
        <taxon>Cytophagales</taxon>
        <taxon>Shiellaceae</taxon>
        <taxon>Shiella</taxon>
    </lineage>
</organism>
<dbReference type="EMBL" id="JAUHJS010000003">
    <property type="protein sequence ID" value="MDN4165403.1"/>
    <property type="molecule type" value="Genomic_DNA"/>
</dbReference>
<sequence>MRIIGDIPHPDCKITIYAWNTKYLIKIEKNNIEQTFKIPEVELSSESELYEIVKGEFLDDALARFKGMQDSLKTALNRLD</sequence>
<accession>A0ABT8F4K9</accession>
<reference evidence="1" key="1">
    <citation type="submission" date="2023-06" db="EMBL/GenBank/DDBJ databases">
        <title>Cytophagales bacterium Strain LB-30, isolated from soil.</title>
        <authorList>
            <person name="Liu B."/>
        </authorList>
    </citation>
    <scope>NUCLEOTIDE SEQUENCE</scope>
    <source>
        <strain evidence="1">LB-30</strain>
    </source>
</reference>
<dbReference type="Proteomes" id="UP001168552">
    <property type="component" value="Unassembled WGS sequence"/>
</dbReference>
<evidence type="ECO:0000313" key="2">
    <source>
        <dbReference type="Proteomes" id="UP001168552"/>
    </source>
</evidence>
<proteinExistence type="predicted"/>
<keyword evidence="2" id="KW-1185">Reference proteome</keyword>
<name>A0ABT8F4K9_9BACT</name>
<comment type="caution">
    <text evidence="1">The sequence shown here is derived from an EMBL/GenBank/DDBJ whole genome shotgun (WGS) entry which is preliminary data.</text>
</comment>
<dbReference type="RefSeq" id="WP_320003928.1">
    <property type="nucleotide sequence ID" value="NZ_JAUHJS010000003.1"/>
</dbReference>
<evidence type="ECO:0000313" key="1">
    <source>
        <dbReference type="EMBL" id="MDN4165403.1"/>
    </source>
</evidence>
<gene>
    <name evidence="1" type="ORF">QWY31_07815</name>
</gene>